<keyword evidence="9" id="KW-0234">DNA repair</keyword>
<keyword evidence="3" id="KW-0515">Mutator protein</keyword>
<dbReference type="InterPro" id="IPR015797">
    <property type="entry name" value="NUDIX_hydrolase-like_dom_sf"/>
</dbReference>
<evidence type="ECO:0000256" key="8">
    <source>
        <dbReference type="ARBA" id="ARBA00022842"/>
    </source>
</evidence>
<organism evidence="12 13">
    <name type="scientific">Corynebacterium pelargi</name>
    <dbReference type="NCBI Taxonomy" id="1471400"/>
    <lineage>
        <taxon>Bacteria</taxon>
        <taxon>Bacillati</taxon>
        <taxon>Actinomycetota</taxon>
        <taxon>Actinomycetes</taxon>
        <taxon>Mycobacteriales</taxon>
        <taxon>Corynebacteriaceae</taxon>
        <taxon>Corynebacterium</taxon>
    </lineage>
</organism>
<dbReference type="GO" id="GO:0046872">
    <property type="term" value="F:metal ion binding"/>
    <property type="evidence" value="ECO:0007669"/>
    <property type="project" value="UniProtKB-KW"/>
</dbReference>
<dbReference type="GO" id="GO:0044716">
    <property type="term" value="F:8-oxo-GDP phosphatase activity"/>
    <property type="evidence" value="ECO:0007669"/>
    <property type="project" value="TreeGrafter"/>
</dbReference>
<comment type="cofactor">
    <cofactor evidence="1">
        <name>Mg(2+)</name>
        <dbReference type="ChEBI" id="CHEBI:18420"/>
    </cofactor>
</comment>
<evidence type="ECO:0000256" key="4">
    <source>
        <dbReference type="ARBA" id="ARBA00022705"/>
    </source>
</evidence>
<dbReference type="EMBL" id="CP035299">
    <property type="protein sequence ID" value="QAU52630.1"/>
    <property type="molecule type" value="Genomic_DNA"/>
</dbReference>
<dbReference type="AlphaFoldDB" id="A0A410W9K5"/>
<dbReference type="KEGG" id="cpeg:CPELA_06840"/>
<dbReference type="SUPFAM" id="SSF55811">
    <property type="entry name" value="Nudix"/>
    <property type="match status" value="1"/>
</dbReference>
<dbReference type="Proteomes" id="UP000288929">
    <property type="component" value="Chromosome"/>
</dbReference>
<comment type="catalytic activity">
    <reaction evidence="10">
        <text>8-oxo-dGTP + H2O = 8-oxo-dGMP + diphosphate + H(+)</text>
        <dbReference type="Rhea" id="RHEA:31575"/>
        <dbReference type="ChEBI" id="CHEBI:15377"/>
        <dbReference type="ChEBI" id="CHEBI:15378"/>
        <dbReference type="ChEBI" id="CHEBI:33019"/>
        <dbReference type="ChEBI" id="CHEBI:63224"/>
        <dbReference type="ChEBI" id="CHEBI:77896"/>
        <dbReference type="EC" id="3.6.1.55"/>
    </reaction>
</comment>
<keyword evidence="13" id="KW-1185">Reference proteome</keyword>
<evidence type="ECO:0000256" key="1">
    <source>
        <dbReference type="ARBA" id="ARBA00001946"/>
    </source>
</evidence>
<dbReference type="PROSITE" id="PS51462">
    <property type="entry name" value="NUDIX"/>
    <property type="match status" value="1"/>
</dbReference>
<keyword evidence="7 12" id="KW-0378">Hydrolase</keyword>
<evidence type="ECO:0000256" key="5">
    <source>
        <dbReference type="ARBA" id="ARBA00022723"/>
    </source>
</evidence>
<evidence type="ECO:0000313" key="13">
    <source>
        <dbReference type="Proteomes" id="UP000288929"/>
    </source>
</evidence>
<keyword evidence="5" id="KW-0479">Metal-binding</keyword>
<evidence type="ECO:0000256" key="10">
    <source>
        <dbReference type="ARBA" id="ARBA00035861"/>
    </source>
</evidence>
<evidence type="ECO:0000256" key="3">
    <source>
        <dbReference type="ARBA" id="ARBA00022457"/>
    </source>
</evidence>
<comment type="similarity">
    <text evidence="2">Belongs to the Nudix hydrolase family.</text>
</comment>
<dbReference type="InterPro" id="IPR020476">
    <property type="entry name" value="Nudix_hydrolase"/>
</dbReference>
<evidence type="ECO:0000256" key="2">
    <source>
        <dbReference type="ARBA" id="ARBA00005582"/>
    </source>
</evidence>
<dbReference type="InterPro" id="IPR000086">
    <property type="entry name" value="NUDIX_hydrolase_dom"/>
</dbReference>
<evidence type="ECO:0000313" key="12">
    <source>
        <dbReference type="EMBL" id="QAU52630.1"/>
    </source>
</evidence>
<dbReference type="PRINTS" id="PR00502">
    <property type="entry name" value="NUDIXFAMILY"/>
</dbReference>
<proteinExistence type="inferred from homology"/>
<dbReference type="PANTHER" id="PTHR47707:SF1">
    <property type="entry name" value="NUDIX HYDROLASE FAMILY PROTEIN"/>
    <property type="match status" value="1"/>
</dbReference>
<dbReference type="OrthoDB" id="9804442at2"/>
<dbReference type="GO" id="GO:0006260">
    <property type="term" value="P:DNA replication"/>
    <property type="evidence" value="ECO:0007669"/>
    <property type="project" value="UniProtKB-KW"/>
</dbReference>
<name>A0A410W9K5_9CORY</name>
<dbReference type="GO" id="GO:0008413">
    <property type="term" value="F:8-oxo-7,8-dihydroguanosine triphosphate pyrophosphatase activity"/>
    <property type="evidence" value="ECO:0007669"/>
    <property type="project" value="TreeGrafter"/>
</dbReference>
<reference evidence="12 13" key="1">
    <citation type="submission" date="2019-01" db="EMBL/GenBank/DDBJ databases">
        <authorList>
            <person name="Ruckert C."/>
            <person name="Busche T."/>
            <person name="Kalinowski J."/>
        </authorList>
    </citation>
    <scope>NUCLEOTIDE SEQUENCE [LARGE SCALE GENOMIC DNA]</scope>
    <source>
        <strain evidence="12 13">136/3</strain>
    </source>
</reference>
<protein>
    <recommendedName>
        <fullName evidence="11">8-oxo-dGTP diphosphatase</fullName>
        <ecNumber evidence="11">3.6.1.55</ecNumber>
    </recommendedName>
</protein>
<gene>
    <name evidence="12" type="primary">nudG</name>
    <name evidence="12" type="ORF">CPELA_06840</name>
</gene>
<dbReference type="Pfam" id="PF00293">
    <property type="entry name" value="NUDIX"/>
    <property type="match status" value="1"/>
</dbReference>
<keyword evidence="6" id="KW-0227">DNA damage</keyword>
<dbReference type="Gene3D" id="3.90.79.10">
    <property type="entry name" value="Nucleoside Triphosphate Pyrophosphohydrolase"/>
    <property type="match status" value="1"/>
</dbReference>
<dbReference type="EC" id="3.6.1.55" evidence="11"/>
<keyword evidence="8" id="KW-0460">Magnesium</keyword>
<dbReference type="CDD" id="cd03425">
    <property type="entry name" value="NUDIX_MutT_NudA_like"/>
    <property type="match status" value="1"/>
</dbReference>
<dbReference type="PANTHER" id="PTHR47707">
    <property type="entry name" value="8-OXO-DGTP DIPHOSPHATASE"/>
    <property type="match status" value="1"/>
</dbReference>
<evidence type="ECO:0000256" key="9">
    <source>
        <dbReference type="ARBA" id="ARBA00023204"/>
    </source>
</evidence>
<evidence type="ECO:0000256" key="7">
    <source>
        <dbReference type="ARBA" id="ARBA00022801"/>
    </source>
</evidence>
<evidence type="ECO:0000256" key="11">
    <source>
        <dbReference type="ARBA" id="ARBA00038905"/>
    </source>
</evidence>
<dbReference type="GO" id="GO:0006281">
    <property type="term" value="P:DNA repair"/>
    <property type="evidence" value="ECO:0007669"/>
    <property type="project" value="UniProtKB-KW"/>
</dbReference>
<dbReference type="GO" id="GO:0035539">
    <property type="term" value="F:8-oxo-7,8-dihydrodeoxyguanosine triphosphate pyrophosphatase activity"/>
    <property type="evidence" value="ECO:0007669"/>
    <property type="project" value="UniProtKB-EC"/>
</dbReference>
<keyword evidence="4" id="KW-0235">DNA replication</keyword>
<dbReference type="GO" id="GO:0044715">
    <property type="term" value="F:8-oxo-dGDP phosphatase activity"/>
    <property type="evidence" value="ECO:0007669"/>
    <property type="project" value="TreeGrafter"/>
</dbReference>
<evidence type="ECO:0000256" key="6">
    <source>
        <dbReference type="ARBA" id="ARBA00022763"/>
    </source>
</evidence>
<sequence length="134" mass="15098">MKKRIQVTGAVFLQDNRVMAAQRGGGKALDGYWEFPGGKIEAGETPEEALARELREELKVEAEVGEHLTTTEHEYDFGIVVLSTYFCTLHGEEPVLTEHKEVRWLRPDELELLPWAPADIPAVNLIKQRLTSKG</sequence>
<dbReference type="InterPro" id="IPR047127">
    <property type="entry name" value="MutT-like"/>
</dbReference>
<dbReference type="RefSeq" id="WP_128890056.1">
    <property type="nucleotide sequence ID" value="NZ_BMCX01000003.1"/>
</dbReference>
<accession>A0A410W9K5</accession>